<name>E0SSD4_IGNAA</name>
<reference evidence="8 9" key="1">
    <citation type="journal article" date="2010" name="Stand. Genomic Sci.">
        <title>Complete genome sequence of Ignisphaera aggregans type strain (AQ1.S1).</title>
        <authorList>
            <person name="Goker M."/>
            <person name="Held B."/>
            <person name="Lapidus A."/>
            <person name="Nolan M."/>
            <person name="Spring S."/>
            <person name="Yasawong M."/>
            <person name="Lucas S."/>
            <person name="Glavina Del Rio T."/>
            <person name="Tice H."/>
            <person name="Cheng J.F."/>
            <person name="Goodwin L."/>
            <person name="Tapia R."/>
            <person name="Pitluck S."/>
            <person name="Liolios K."/>
            <person name="Ivanova N."/>
            <person name="Mavromatis K."/>
            <person name="Mikhailova N."/>
            <person name="Pati A."/>
            <person name="Chen A."/>
            <person name="Palaniappan K."/>
            <person name="Brambilla E."/>
            <person name="Land M."/>
            <person name="Hauser L."/>
            <person name="Chang Y.J."/>
            <person name="Jeffries C.D."/>
            <person name="Brettin T."/>
            <person name="Detter J.C."/>
            <person name="Han C."/>
            <person name="Rohde M."/>
            <person name="Sikorski J."/>
            <person name="Woyke T."/>
            <person name="Bristow J."/>
            <person name="Eisen J.A."/>
            <person name="Markowitz V."/>
            <person name="Hugenholtz P."/>
            <person name="Kyrpides N.C."/>
            <person name="Klenk H.P."/>
        </authorList>
    </citation>
    <scope>NUCLEOTIDE SEQUENCE [LARGE SCALE GENOMIC DNA]</scope>
    <source>
        <strain evidence="9">DSM 17230 / JCM 13409 / AQ1.S1</strain>
    </source>
</reference>
<dbReference type="EC" id="4.2.1.32" evidence="8"/>
<keyword evidence="5" id="KW-0411">Iron-sulfur</keyword>
<dbReference type="Pfam" id="PF05681">
    <property type="entry name" value="Fumerase"/>
    <property type="match status" value="1"/>
</dbReference>
<keyword evidence="4" id="KW-0408">Iron</keyword>
<evidence type="ECO:0000256" key="1">
    <source>
        <dbReference type="ARBA" id="ARBA00008876"/>
    </source>
</evidence>
<accession>E0SSD4</accession>
<feature type="domain" description="Fe-S hydro-lyase tartrate dehydratase alpha-type catalytic" evidence="7">
    <location>
        <begin position="14"/>
        <end position="277"/>
    </location>
</feature>
<evidence type="ECO:0000259" key="7">
    <source>
        <dbReference type="Pfam" id="PF05681"/>
    </source>
</evidence>
<dbReference type="AlphaFoldDB" id="E0SSD4"/>
<evidence type="ECO:0000256" key="2">
    <source>
        <dbReference type="ARBA" id="ARBA00022485"/>
    </source>
</evidence>
<dbReference type="GO" id="GO:0008730">
    <property type="term" value="F:L(+)-tartrate dehydratase activity"/>
    <property type="evidence" value="ECO:0007669"/>
    <property type="project" value="UniProtKB-EC"/>
</dbReference>
<evidence type="ECO:0000313" key="8">
    <source>
        <dbReference type="EMBL" id="ADM27406.1"/>
    </source>
</evidence>
<protein>
    <submittedName>
        <fullName evidence="8">Hydro-lyase, Fe-S type, tartrate/fumarate subfamily, alpha subunit</fullName>
        <ecNumber evidence="8">4.2.1.32</ecNumber>
    </submittedName>
</protein>
<dbReference type="BioCyc" id="IAGG583356:GHAH-572-MONOMER"/>
<evidence type="ECO:0000256" key="5">
    <source>
        <dbReference type="ARBA" id="ARBA00023014"/>
    </source>
</evidence>
<dbReference type="HOGENOM" id="CLU_041245_0_0_2"/>
<organism evidence="8 9">
    <name type="scientific">Ignisphaera aggregans (strain DSM 17230 / JCM 13409 / AQ1.S1)</name>
    <dbReference type="NCBI Taxonomy" id="583356"/>
    <lineage>
        <taxon>Archaea</taxon>
        <taxon>Thermoproteota</taxon>
        <taxon>Thermoprotei</taxon>
        <taxon>Desulfurococcales</taxon>
        <taxon>Desulfurococcaceae</taxon>
        <taxon>Ignisphaera</taxon>
    </lineage>
</organism>
<comment type="similarity">
    <text evidence="1">Belongs to the class-I fumarase family.</text>
</comment>
<keyword evidence="6 8" id="KW-0456">Lyase</keyword>
<keyword evidence="3" id="KW-0479">Metal-binding</keyword>
<evidence type="ECO:0000256" key="4">
    <source>
        <dbReference type="ARBA" id="ARBA00023004"/>
    </source>
</evidence>
<dbReference type="NCBIfam" id="TIGR00722">
    <property type="entry name" value="ttdA_fumA_fumB"/>
    <property type="match status" value="1"/>
</dbReference>
<dbReference type="Proteomes" id="UP000001304">
    <property type="component" value="Chromosome"/>
</dbReference>
<evidence type="ECO:0000256" key="3">
    <source>
        <dbReference type="ARBA" id="ARBA00022723"/>
    </source>
</evidence>
<dbReference type="GO" id="GO:0046872">
    <property type="term" value="F:metal ion binding"/>
    <property type="evidence" value="ECO:0007669"/>
    <property type="project" value="UniProtKB-KW"/>
</dbReference>
<keyword evidence="9" id="KW-1185">Reference proteome</keyword>
<dbReference type="InterPro" id="IPR051208">
    <property type="entry name" value="Class-I_Fumarase/Tartrate_DH"/>
</dbReference>
<dbReference type="PANTHER" id="PTHR30389:SF17">
    <property type="entry name" value="L(+)-TARTRATE DEHYDRATASE SUBUNIT ALPHA-RELATED"/>
    <property type="match status" value="1"/>
</dbReference>
<dbReference type="STRING" id="583356.Igag_0571"/>
<dbReference type="KEGG" id="iag:Igag_0571"/>
<gene>
    <name evidence="8" type="ordered locus">Igag_0571</name>
</gene>
<evidence type="ECO:0000256" key="6">
    <source>
        <dbReference type="ARBA" id="ARBA00023239"/>
    </source>
</evidence>
<proteinExistence type="inferred from homology"/>
<dbReference type="PANTHER" id="PTHR30389">
    <property type="entry name" value="FUMARATE HYDRATASE-RELATED"/>
    <property type="match status" value="1"/>
</dbReference>
<keyword evidence="2" id="KW-0004">4Fe-4S</keyword>
<sequence>MSVERDRFVDILISFISRVVIELPRDVLEAITKVYSYEDNPLAKEILGMYLKNLDIAKTRRIPLCEDTGILEFFVYVGTRSPYIDIIYDAIIEAVRVATKRIPLRPNAVHPFTYVNSGDNTGSRIPFIHIDLIPGSDILKIWLYVAGGGSSMPTAAKGFPPSEGFKAVRDMAIDVVASYGVNACPPLFIGIGIGPTLDIAAYLSKIALLRRVGERHREQEIARLEEELRRDLNELNIGPQGLGGRVSVIDVFIEYAHRHPASYVGAVTLSCWALRRGLLVVYPDLRYEIPTHGD</sequence>
<dbReference type="GO" id="GO:0051539">
    <property type="term" value="F:4 iron, 4 sulfur cluster binding"/>
    <property type="evidence" value="ECO:0007669"/>
    <property type="project" value="UniProtKB-KW"/>
</dbReference>
<dbReference type="EMBL" id="CP002098">
    <property type="protein sequence ID" value="ADM27406.1"/>
    <property type="molecule type" value="Genomic_DNA"/>
</dbReference>
<dbReference type="InterPro" id="IPR004646">
    <property type="entry name" value="Fe-S_hydro-lyase_TtdA-typ_cat"/>
</dbReference>
<evidence type="ECO:0000313" key="9">
    <source>
        <dbReference type="Proteomes" id="UP000001304"/>
    </source>
</evidence>